<name>A0A8S5QIV9_9CAUD</name>
<evidence type="ECO:0000313" key="1">
    <source>
        <dbReference type="EMBL" id="DAE18476.1"/>
    </source>
</evidence>
<accession>A0A8S5QIV9</accession>
<organism evidence="1">
    <name type="scientific">Siphoviridae sp. ctNs77</name>
    <dbReference type="NCBI Taxonomy" id="2825473"/>
    <lineage>
        <taxon>Viruses</taxon>
        <taxon>Duplodnaviria</taxon>
        <taxon>Heunggongvirae</taxon>
        <taxon>Uroviricota</taxon>
        <taxon>Caudoviricetes</taxon>
    </lineage>
</organism>
<reference evidence="1" key="1">
    <citation type="journal article" date="2021" name="Proc. Natl. Acad. Sci. U.S.A.">
        <title>A Catalog of Tens of Thousands of Viruses from Human Metagenomes Reveals Hidden Associations with Chronic Diseases.</title>
        <authorList>
            <person name="Tisza M.J."/>
            <person name="Buck C.B."/>
        </authorList>
    </citation>
    <scope>NUCLEOTIDE SEQUENCE</scope>
    <source>
        <strain evidence="1">CtNs77</strain>
    </source>
</reference>
<protein>
    <submittedName>
        <fullName evidence="1">Uncharacterized protein</fullName>
    </submittedName>
</protein>
<sequence>MRFPNVRADVKTAFEMYHTLPYFTSGDIRKLFNGCAGSTAAKIAKLTRDEMARREIKMYCEHDNYLNKDVLYDLAGLDINSINKSYKMLERRTL</sequence>
<dbReference type="EMBL" id="BK015656">
    <property type="protein sequence ID" value="DAE18476.1"/>
    <property type="molecule type" value="Genomic_DNA"/>
</dbReference>
<proteinExistence type="predicted"/>